<protein>
    <submittedName>
        <fullName evidence="1">19668_t:CDS:1</fullName>
    </submittedName>
</protein>
<feature type="non-terminal residue" evidence="1">
    <location>
        <position position="56"/>
    </location>
</feature>
<gene>
    <name evidence="1" type="ORF">DERYTH_LOCUS26651</name>
</gene>
<comment type="caution">
    <text evidence="1">The sequence shown here is derived from an EMBL/GenBank/DDBJ whole genome shotgun (WGS) entry which is preliminary data.</text>
</comment>
<keyword evidence="2" id="KW-1185">Reference proteome</keyword>
<accession>A0A9N9PGP5</accession>
<organism evidence="1 2">
    <name type="scientific">Dentiscutata erythropus</name>
    <dbReference type="NCBI Taxonomy" id="1348616"/>
    <lineage>
        <taxon>Eukaryota</taxon>
        <taxon>Fungi</taxon>
        <taxon>Fungi incertae sedis</taxon>
        <taxon>Mucoromycota</taxon>
        <taxon>Glomeromycotina</taxon>
        <taxon>Glomeromycetes</taxon>
        <taxon>Diversisporales</taxon>
        <taxon>Gigasporaceae</taxon>
        <taxon>Dentiscutata</taxon>
    </lineage>
</organism>
<evidence type="ECO:0000313" key="1">
    <source>
        <dbReference type="EMBL" id="CAG8818606.1"/>
    </source>
</evidence>
<dbReference type="AlphaFoldDB" id="A0A9N9PGP5"/>
<name>A0A9N9PGP5_9GLOM</name>
<dbReference type="Proteomes" id="UP000789405">
    <property type="component" value="Unassembled WGS sequence"/>
</dbReference>
<dbReference type="EMBL" id="CAJVPY010056762">
    <property type="protein sequence ID" value="CAG8818606.1"/>
    <property type="molecule type" value="Genomic_DNA"/>
</dbReference>
<feature type="non-terminal residue" evidence="1">
    <location>
        <position position="1"/>
    </location>
</feature>
<sequence length="56" mass="6608">WQKSMDERFVFSNRAMSVRDKYGHLAGTFLTQHNPFFRCVRYIFSRCSAVAPTKSM</sequence>
<evidence type="ECO:0000313" key="2">
    <source>
        <dbReference type="Proteomes" id="UP000789405"/>
    </source>
</evidence>
<proteinExistence type="predicted"/>
<reference evidence="1" key="1">
    <citation type="submission" date="2021-06" db="EMBL/GenBank/DDBJ databases">
        <authorList>
            <person name="Kallberg Y."/>
            <person name="Tangrot J."/>
            <person name="Rosling A."/>
        </authorList>
    </citation>
    <scope>NUCLEOTIDE SEQUENCE</scope>
    <source>
        <strain evidence="1">MA453B</strain>
    </source>
</reference>